<sequence>MSTFQEQTQLLDQLQAEVNRVLEQTGRLFAAVKTGNKSAPAAQAFKLKKELPGSIACFHEALDQLEDQLQLAKTVMRRDLALCRVKTELQTPKAVMGDAAVDTDVPATDLGTDAKPANIKTQTPPANDEVAMQEPELAEPAAADAARQVDDHKSPKPDQSVVIAKVDSQPPEMSELVPEHTEEEDRKPSDPALQPDTKPDPQDAQPHNGDQLDDDDKPPDTGTFSNNADLDSLFNDDDPPTTSAADGGDPTASAAATTDFGLDPHATTAADDFDFDTFTTNLDSNGADNDNISALLPGLHDYANPNPVGSGQPDFDALFATDAPVGGDGQGVGVGGGVQQASVGEAHDSTFDDLMDFADFNAEDYAGGSGEGGAGGDHEFNFTFD</sequence>
<name>A0AAV9JL93_9PEZI</name>
<evidence type="ECO:0000256" key="1">
    <source>
        <dbReference type="SAM" id="MobiDB-lite"/>
    </source>
</evidence>
<keyword evidence="3" id="KW-1185">Reference proteome</keyword>
<protein>
    <submittedName>
        <fullName evidence="2">Uncharacterized protein</fullName>
    </submittedName>
</protein>
<comment type="caution">
    <text evidence="2">The sequence shown here is derived from an EMBL/GenBank/DDBJ whole genome shotgun (WGS) entry which is preliminary data.</text>
</comment>
<dbReference type="EMBL" id="JAVFHQ010000015">
    <property type="protein sequence ID" value="KAK4546276.1"/>
    <property type="molecule type" value="Genomic_DNA"/>
</dbReference>
<feature type="compositionally biased region" description="Basic and acidic residues" evidence="1">
    <location>
        <begin position="147"/>
        <end position="156"/>
    </location>
</feature>
<proteinExistence type="predicted"/>
<gene>
    <name evidence="2" type="ORF">LTR36_001953</name>
</gene>
<feature type="region of interest" description="Disordered" evidence="1">
    <location>
        <begin position="105"/>
        <end position="263"/>
    </location>
</feature>
<organism evidence="2 3">
    <name type="scientific">Oleoguttula mirabilis</name>
    <dbReference type="NCBI Taxonomy" id="1507867"/>
    <lineage>
        <taxon>Eukaryota</taxon>
        <taxon>Fungi</taxon>
        <taxon>Dikarya</taxon>
        <taxon>Ascomycota</taxon>
        <taxon>Pezizomycotina</taxon>
        <taxon>Dothideomycetes</taxon>
        <taxon>Dothideomycetidae</taxon>
        <taxon>Mycosphaerellales</taxon>
        <taxon>Teratosphaeriaceae</taxon>
        <taxon>Oleoguttula</taxon>
    </lineage>
</organism>
<reference evidence="2 3" key="1">
    <citation type="submission" date="2021-11" db="EMBL/GenBank/DDBJ databases">
        <title>Black yeast isolated from Biological Soil Crust.</title>
        <authorList>
            <person name="Kurbessoian T."/>
        </authorList>
    </citation>
    <scope>NUCLEOTIDE SEQUENCE [LARGE SCALE GENOMIC DNA]</scope>
    <source>
        <strain evidence="2 3">CCFEE 5522</strain>
    </source>
</reference>
<evidence type="ECO:0000313" key="3">
    <source>
        <dbReference type="Proteomes" id="UP001324427"/>
    </source>
</evidence>
<dbReference type="AlphaFoldDB" id="A0AAV9JL93"/>
<dbReference type="Proteomes" id="UP001324427">
    <property type="component" value="Unassembled WGS sequence"/>
</dbReference>
<accession>A0AAV9JL93</accession>
<feature type="compositionally biased region" description="Basic and acidic residues" evidence="1">
    <location>
        <begin position="177"/>
        <end position="189"/>
    </location>
</feature>
<feature type="compositionally biased region" description="Low complexity" evidence="1">
    <location>
        <begin position="134"/>
        <end position="146"/>
    </location>
</feature>
<evidence type="ECO:0000313" key="2">
    <source>
        <dbReference type="EMBL" id="KAK4546276.1"/>
    </source>
</evidence>